<evidence type="ECO:0000313" key="1">
    <source>
        <dbReference type="EMBL" id="KKM90580.1"/>
    </source>
</evidence>
<reference evidence="1" key="1">
    <citation type="journal article" date="2015" name="Nature">
        <title>Complex archaea that bridge the gap between prokaryotes and eukaryotes.</title>
        <authorList>
            <person name="Spang A."/>
            <person name="Saw J.H."/>
            <person name="Jorgensen S.L."/>
            <person name="Zaremba-Niedzwiedzka K."/>
            <person name="Martijn J."/>
            <person name="Lind A.E."/>
            <person name="van Eijk R."/>
            <person name="Schleper C."/>
            <person name="Guy L."/>
            <person name="Ettema T.J."/>
        </authorList>
    </citation>
    <scope>NUCLEOTIDE SEQUENCE</scope>
</reference>
<protein>
    <submittedName>
        <fullName evidence="1">Uncharacterized protein</fullName>
    </submittedName>
</protein>
<gene>
    <name evidence="1" type="ORF">LCGC14_1237130</name>
</gene>
<sequence>MYKLVAHTLEIILNEKVYIYLPPMYSMKKVIRTIQIEQWSEGCKKCGKLIVGKTESEVVANMGFHKGSNKCKSSNSKSKANKK</sequence>
<accession>A0A0F9NP30</accession>
<dbReference type="EMBL" id="LAZR01006653">
    <property type="protein sequence ID" value="KKM90580.1"/>
    <property type="molecule type" value="Genomic_DNA"/>
</dbReference>
<proteinExistence type="predicted"/>
<dbReference type="AlphaFoldDB" id="A0A0F9NP30"/>
<name>A0A0F9NP30_9ZZZZ</name>
<comment type="caution">
    <text evidence="1">The sequence shown here is derived from an EMBL/GenBank/DDBJ whole genome shotgun (WGS) entry which is preliminary data.</text>
</comment>
<organism evidence="1">
    <name type="scientific">marine sediment metagenome</name>
    <dbReference type="NCBI Taxonomy" id="412755"/>
    <lineage>
        <taxon>unclassified sequences</taxon>
        <taxon>metagenomes</taxon>
        <taxon>ecological metagenomes</taxon>
    </lineage>
</organism>